<dbReference type="PANTHER" id="PTHR12274:SF3">
    <property type="entry name" value="PROGRANULIN"/>
    <property type="match status" value="1"/>
</dbReference>
<accession>A0A1W0X914</accession>
<dbReference type="AlphaFoldDB" id="A0A1W0X914"/>
<feature type="domain" description="Granulins" evidence="5">
    <location>
        <begin position="70"/>
        <end position="83"/>
    </location>
</feature>
<dbReference type="PROSITE" id="PS00799">
    <property type="entry name" value="GRANULINS"/>
    <property type="match status" value="1"/>
</dbReference>
<proteinExistence type="inferred from homology"/>
<evidence type="ECO:0000313" key="7">
    <source>
        <dbReference type="Proteomes" id="UP000192578"/>
    </source>
</evidence>
<keyword evidence="7" id="KW-1185">Reference proteome</keyword>
<dbReference type="InterPro" id="IPR037277">
    <property type="entry name" value="Granulin_sf"/>
</dbReference>
<dbReference type="GO" id="GO:0005576">
    <property type="term" value="C:extracellular region"/>
    <property type="evidence" value="ECO:0007669"/>
    <property type="project" value="UniProtKB-SubCell"/>
</dbReference>
<dbReference type="SMART" id="SM00277">
    <property type="entry name" value="GRAN"/>
    <property type="match status" value="1"/>
</dbReference>
<dbReference type="InterPro" id="IPR039036">
    <property type="entry name" value="Granulin_fam"/>
</dbReference>
<evidence type="ECO:0000313" key="6">
    <source>
        <dbReference type="EMBL" id="OQV24029.1"/>
    </source>
</evidence>
<comment type="subcellular location">
    <subcellularLocation>
        <location evidence="1">Secreted</location>
    </subcellularLocation>
</comment>
<dbReference type="Gene3D" id="2.10.25.160">
    <property type="entry name" value="Granulin"/>
    <property type="match status" value="1"/>
</dbReference>
<protein>
    <recommendedName>
        <fullName evidence="5">Granulins domain-containing protein</fullName>
    </recommendedName>
</protein>
<dbReference type="InterPro" id="IPR000118">
    <property type="entry name" value="Granulin"/>
</dbReference>
<sequence length="102" mass="10860">MIVLGLFVMTVQCVRHPLATLSAGIHHGGVRHANLELKDNCPAGTCDPGQTCCASDQGWGCCPYANAVCCEDKVHCCPSGFSCDLVNKRCKPPGKKEHSLAF</sequence>
<evidence type="ECO:0000259" key="5">
    <source>
        <dbReference type="PROSITE" id="PS00799"/>
    </source>
</evidence>
<keyword evidence="3" id="KW-0964">Secreted</keyword>
<evidence type="ECO:0000256" key="2">
    <source>
        <dbReference type="ARBA" id="ARBA00010093"/>
    </source>
</evidence>
<reference evidence="7" key="1">
    <citation type="submission" date="2017-01" db="EMBL/GenBank/DDBJ databases">
        <title>Comparative genomics of anhydrobiosis in the tardigrade Hypsibius dujardini.</title>
        <authorList>
            <person name="Yoshida Y."/>
            <person name="Koutsovoulos G."/>
            <person name="Laetsch D."/>
            <person name="Stevens L."/>
            <person name="Kumar S."/>
            <person name="Horikawa D."/>
            <person name="Ishino K."/>
            <person name="Komine S."/>
            <person name="Tomita M."/>
            <person name="Blaxter M."/>
            <person name="Arakawa K."/>
        </authorList>
    </citation>
    <scope>NUCLEOTIDE SEQUENCE [LARGE SCALE GENOMIC DNA]</scope>
    <source>
        <strain evidence="7">Z151</strain>
    </source>
</reference>
<dbReference type="Proteomes" id="UP000192578">
    <property type="component" value="Unassembled WGS sequence"/>
</dbReference>
<dbReference type="Pfam" id="PF00396">
    <property type="entry name" value="Granulin"/>
    <property type="match status" value="1"/>
</dbReference>
<dbReference type="OrthoDB" id="6381957at2759"/>
<evidence type="ECO:0000256" key="1">
    <source>
        <dbReference type="ARBA" id="ARBA00004613"/>
    </source>
</evidence>
<comment type="caution">
    <text evidence="6">The sequence shown here is derived from an EMBL/GenBank/DDBJ whole genome shotgun (WGS) entry which is preliminary data.</text>
</comment>
<organism evidence="6 7">
    <name type="scientific">Hypsibius exemplaris</name>
    <name type="common">Freshwater tardigrade</name>
    <dbReference type="NCBI Taxonomy" id="2072580"/>
    <lineage>
        <taxon>Eukaryota</taxon>
        <taxon>Metazoa</taxon>
        <taxon>Ecdysozoa</taxon>
        <taxon>Tardigrada</taxon>
        <taxon>Eutardigrada</taxon>
        <taxon>Parachela</taxon>
        <taxon>Hypsibioidea</taxon>
        <taxon>Hypsibiidae</taxon>
        <taxon>Hypsibius</taxon>
    </lineage>
</organism>
<dbReference type="PANTHER" id="PTHR12274">
    <property type="entry name" value="GRANULIN"/>
    <property type="match status" value="1"/>
</dbReference>
<evidence type="ECO:0000256" key="4">
    <source>
        <dbReference type="ARBA" id="ARBA00023157"/>
    </source>
</evidence>
<gene>
    <name evidence="6" type="ORF">BV898_01985</name>
</gene>
<evidence type="ECO:0000256" key="3">
    <source>
        <dbReference type="ARBA" id="ARBA00022525"/>
    </source>
</evidence>
<comment type="similarity">
    <text evidence="2">Belongs to the granulin family.</text>
</comment>
<dbReference type="EMBL" id="MTYJ01000008">
    <property type="protein sequence ID" value="OQV24029.1"/>
    <property type="molecule type" value="Genomic_DNA"/>
</dbReference>
<name>A0A1W0X914_HYPEX</name>
<keyword evidence="4" id="KW-1015">Disulfide bond</keyword>